<comment type="subcellular location">
    <subcellularLocation>
        <location evidence="1">Membrane</location>
        <topology evidence="1">Multi-pass membrane protein</topology>
    </subcellularLocation>
</comment>
<keyword evidence="4 7" id="KW-0812">Transmembrane</keyword>
<evidence type="ECO:0000256" key="6">
    <source>
        <dbReference type="ARBA" id="ARBA00023136"/>
    </source>
</evidence>
<accession>A0AA35SC70</accession>
<dbReference type="PANTHER" id="PTHR28384:SF1">
    <property type="entry name" value="PROGRESSIVE ANKYLOSIS PROTEIN HOMOLOG"/>
    <property type="match status" value="1"/>
</dbReference>
<name>A0AA35SC70_GEOBA</name>
<evidence type="ECO:0000256" key="2">
    <source>
        <dbReference type="ARBA" id="ARBA00007509"/>
    </source>
</evidence>
<reference evidence="8" key="1">
    <citation type="submission" date="2023-03" db="EMBL/GenBank/DDBJ databases">
        <authorList>
            <person name="Steffen K."/>
            <person name="Cardenas P."/>
        </authorList>
    </citation>
    <scope>NUCLEOTIDE SEQUENCE</scope>
</reference>
<dbReference type="GO" id="GO:0005886">
    <property type="term" value="C:plasma membrane"/>
    <property type="evidence" value="ECO:0007669"/>
    <property type="project" value="TreeGrafter"/>
</dbReference>
<dbReference type="GO" id="GO:0030504">
    <property type="term" value="F:inorganic diphosphate transmembrane transporter activity"/>
    <property type="evidence" value="ECO:0007669"/>
    <property type="project" value="TreeGrafter"/>
</dbReference>
<keyword evidence="3" id="KW-0813">Transport</keyword>
<evidence type="ECO:0000313" key="9">
    <source>
        <dbReference type="Proteomes" id="UP001174909"/>
    </source>
</evidence>
<evidence type="ECO:0000313" key="8">
    <source>
        <dbReference type="EMBL" id="CAI8026764.1"/>
    </source>
</evidence>
<feature type="transmembrane region" description="Helical" evidence="7">
    <location>
        <begin position="221"/>
        <end position="245"/>
    </location>
</feature>
<feature type="transmembrane region" description="Helical" evidence="7">
    <location>
        <begin position="21"/>
        <end position="47"/>
    </location>
</feature>
<proteinExistence type="inferred from homology"/>
<feature type="transmembrane region" description="Helical" evidence="7">
    <location>
        <begin position="56"/>
        <end position="75"/>
    </location>
</feature>
<gene>
    <name evidence="8" type="ORF">GBAR_LOCUS15333</name>
</gene>
<feature type="transmembrane region" description="Helical" evidence="7">
    <location>
        <begin position="182"/>
        <end position="215"/>
    </location>
</feature>
<sequence length="376" mass="41016">MCAYPLFEAVSWYHGGLLLQVHASVLVGAAALADIIAQIILIAVLLYTPLLCHTPIALPVVAAYGGVLTRCSILLAGFHRKVYPKMSKELTAKLSVWKIVLFVAPLMFTLFIQRISRPIINLIIARKSPTKDEAAQAVAVLTASYPLGHLPYGWLNSLKPVSPAFQKKSSHSNKPHIAGKKIAVFCACCLGVSAVVSFVVGWIPGVSVGILVNVVAIPHHLALLCVTPLRIFAFFCFTVSIRASLTGWLIFNHQTKLVAPSGFIRLAATISSLFILPKLGLTGADNGIASLFSGFFTEMLAVVVGATSFATYKKCRWRRGEQDISLLPSSSRDQEMQAVEPERIEEEENMVTITVRTRTNILTETSEDTYPLENRL</sequence>
<evidence type="ECO:0000256" key="7">
    <source>
        <dbReference type="SAM" id="Phobius"/>
    </source>
</evidence>
<comment type="caution">
    <text evidence="8">The sequence shown here is derived from an EMBL/GenBank/DDBJ whole genome shotgun (WGS) entry which is preliminary data.</text>
</comment>
<keyword evidence="5 7" id="KW-1133">Transmembrane helix</keyword>
<dbReference type="EMBL" id="CASHTH010002233">
    <property type="protein sequence ID" value="CAI8026764.1"/>
    <property type="molecule type" value="Genomic_DNA"/>
</dbReference>
<dbReference type="Proteomes" id="UP001174909">
    <property type="component" value="Unassembled WGS sequence"/>
</dbReference>
<dbReference type="PANTHER" id="PTHR28384">
    <property type="entry name" value="PROGRESSIVE ANKYLOSIS PROTEIN HOMOLOG"/>
    <property type="match status" value="1"/>
</dbReference>
<dbReference type="Pfam" id="PF07260">
    <property type="entry name" value="ANKH"/>
    <property type="match status" value="1"/>
</dbReference>
<keyword evidence="9" id="KW-1185">Reference proteome</keyword>
<dbReference type="InterPro" id="IPR009887">
    <property type="entry name" value="ANKH"/>
</dbReference>
<evidence type="ECO:0000256" key="4">
    <source>
        <dbReference type="ARBA" id="ARBA00022692"/>
    </source>
</evidence>
<feature type="transmembrane region" description="Helical" evidence="7">
    <location>
        <begin position="95"/>
        <end position="112"/>
    </location>
</feature>
<evidence type="ECO:0000256" key="5">
    <source>
        <dbReference type="ARBA" id="ARBA00022989"/>
    </source>
</evidence>
<dbReference type="GO" id="GO:0035435">
    <property type="term" value="P:phosphate ion transmembrane transport"/>
    <property type="evidence" value="ECO:0007669"/>
    <property type="project" value="InterPro"/>
</dbReference>
<feature type="transmembrane region" description="Helical" evidence="7">
    <location>
        <begin position="288"/>
        <end position="312"/>
    </location>
</feature>
<dbReference type="GO" id="GO:0005315">
    <property type="term" value="F:phosphate transmembrane transporter activity"/>
    <property type="evidence" value="ECO:0007669"/>
    <property type="project" value="InterPro"/>
</dbReference>
<comment type="similarity">
    <text evidence="2">Belongs to the ANKH family.</text>
</comment>
<organism evidence="8 9">
    <name type="scientific">Geodia barretti</name>
    <name type="common">Barrett's horny sponge</name>
    <dbReference type="NCBI Taxonomy" id="519541"/>
    <lineage>
        <taxon>Eukaryota</taxon>
        <taxon>Metazoa</taxon>
        <taxon>Porifera</taxon>
        <taxon>Demospongiae</taxon>
        <taxon>Heteroscleromorpha</taxon>
        <taxon>Tetractinellida</taxon>
        <taxon>Astrophorina</taxon>
        <taxon>Geodiidae</taxon>
        <taxon>Geodia</taxon>
    </lineage>
</organism>
<evidence type="ECO:0000256" key="3">
    <source>
        <dbReference type="ARBA" id="ARBA00022448"/>
    </source>
</evidence>
<protein>
    <submittedName>
        <fullName evidence="8">Progressive ankylosis protein homolog B</fullName>
    </submittedName>
</protein>
<keyword evidence="6 7" id="KW-0472">Membrane</keyword>
<dbReference type="AlphaFoldDB" id="A0AA35SC70"/>
<feature type="transmembrane region" description="Helical" evidence="7">
    <location>
        <begin position="257"/>
        <end position="276"/>
    </location>
</feature>
<evidence type="ECO:0000256" key="1">
    <source>
        <dbReference type="ARBA" id="ARBA00004141"/>
    </source>
</evidence>